<dbReference type="PANTHER" id="PTHR45756">
    <property type="entry name" value="PALMITOYLTRANSFERASE"/>
    <property type="match status" value="1"/>
</dbReference>
<dbReference type="InterPro" id="IPR001245">
    <property type="entry name" value="Ser-Thr/Tyr_kinase_cat_dom"/>
</dbReference>
<evidence type="ECO:0000256" key="1">
    <source>
        <dbReference type="ARBA" id="ARBA00022527"/>
    </source>
</evidence>
<evidence type="ECO:0000259" key="8">
    <source>
        <dbReference type="PROSITE" id="PS50011"/>
    </source>
</evidence>
<dbReference type="PROSITE" id="PS00108">
    <property type="entry name" value="PROTEIN_KINASE_ST"/>
    <property type="match status" value="1"/>
</dbReference>
<dbReference type="PROSITE" id="PS50011">
    <property type="entry name" value="PROTEIN_KINASE_DOM"/>
    <property type="match status" value="1"/>
</dbReference>
<protein>
    <submittedName>
        <fullName evidence="9">Protein serine/threonine kinase, putative</fullName>
        <ecNumber evidence="9">2.7.11.1</ecNumber>
    </submittedName>
</protein>
<dbReference type="EC" id="2.7.11.1" evidence="9"/>
<evidence type="ECO:0000313" key="9">
    <source>
        <dbReference type="EMBL" id="ELP92839.1"/>
    </source>
</evidence>
<evidence type="ECO:0000256" key="6">
    <source>
        <dbReference type="SAM" id="Phobius"/>
    </source>
</evidence>
<feature type="domain" description="Protein kinase" evidence="8">
    <location>
        <begin position="1415"/>
        <end position="1745"/>
    </location>
</feature>
<dbReference type="InterPro" id="IPR053215">
    <property type="entry name" value="TKL_Ser/Thr_kinase"/>
</dbReference>
<dbReference type="Proteomes" id="UP000014680">
    <property type="component" value="Unassembled WGS sequence"/>
</dbReference>
<keyword evidence="6" id="KW-0812">Transmembrane</keyword>
<dbReference type="InterPro" id="IPR011009">
    <property type="entry name" value="Kinase-like_dom_sf"/>
</dbReference>
<dbReference type="InterPro" id="IPR017441">
    <property type="entry name" value="Protein_kinase_ATP_BS"/>
</dbReference>
<evidence type="ECO:0000256" key="3">
    <source>
        <dbReference type="ARBA" id="ARBA00022840"/>
    </source>
</evidence>
<dbReference type="EMBL" id="KB206320">
    <property type="protein sequence ID" value="ELP92839.1"/>
    <property type="molecule type" value="Genomic_DNA"/>
</dbReference>
<feature type="signal peptide" evidence="7">
    <location>
        <begin position="1"/>
        <end position="15"/>
    </location>
</feature>
<dbReference type="SMART" id="SM00220">
    <property type="entry name" value="S_TKc"/>
    <property type="match status" value="1"/>
</dbReference>
<dbReference type="SUPFAM" id="SSF56112">
    <property type="entry name" value="Protein kinase-like (PK-like)"/>
    <property type="match status" value="1"/>
</dbReference>
<dbReference type="InterPro" id="IPR000742">
    <property type="entry name" value="EGF"/>
</dbReference>
<evidence type="ECO:0000313" key="10">
    <source>
        <dbReference type="Proteomes" id="UP000014680"/>
    </source>
</evidence>
<dbReference type="Gene3D" id="1.10.510.10">
    <property type="entry name" value="Transferase(Phosphotransferase) domain 1"/>
    <property type="match status" value="1"/>
</dbReference>
<dbReference type="GO" id="GO:0005524">
    <property type="term" value="F:ATP binding"/>
    <property type="evidence" value="ECO:0007669"/>
    <property type="project" value="UniProtKB-UniRule"/>
</dbReference>
<keyword evidence="7" id="KW-0732">Signal</keyword>
<dbReference type="KEGG" id="eiv:EIN_507100"/>
<evidence type="ECO:0000256" key="7">
    <source>
        <dbReference type="SAM" id="SignalP"/>
    </source>
</evidence>
<dbReference type="GeneID" id="14891814"/>
<sequence>MKMFILLLLLFVVNSNIVNIKWCKYSDKMQCVEIEEECPVSFEWSSLDNKIELPLIDDNYKVCCNKITKLVIITNLTLIHTLFFSTKNTSYQYVKQRNTFQLTFLSHQSNKNELSRLLYKNTTLNNTSMTLKGSCTNCVTCSDTTCTKCYDGYYLSSGSCSSCSYRCVTCYGGLDTQCYSCKNGYYLKDPNYCYSCSSPCNYCTTATSCVTCNQYYYLSGTSCLSCYSSCLYCSGPNSNQCTSCKSHYYYSSGSCIACHSSCNSCSSSSSSSCKTCYSRYYMLNSQCFACSADCYNCNGPTSQNCTSCDTHYFLSNKECNECHSECYRCNGPYRTNCTRCYDGFYLESRYSSYNRTCVPCTDGCMSCTYYYCRECYPYFFRNSSRLCEKCSEGCLDCSRVTYCYACDKGYYTISNNTGRYCNKCAPECLECSGNTGLSCYKCAEKYYLQSNKCLKCDSTCYNCTGSATKCTSCVEGERYYLNGVCNTCENCKTGKCYSYPIMCSQCDDGYYSLDGICVLCDTNCLTCETQSTNCTSCYNGTYLYDNKCLPCDTSCTFDFCDTFIGCTLCKPNYFPKNKTCHLCNEINNCNTCSQLSEICITCNGEFITQIGKCVCPAHKYQSEISKCDYCYNKIDNCKMCAYSGDKVTCLECYPPYMASNGICTLCIDYYYYNQTNKTCLQYNNGCTTQLYVNKCLKCNDNYYLNKGKCIPNNSTCVSNSKISCEECNNGFSIIGECYSYMQSCKYFNNNNMQSTCFNCDDYYEYNNNKCVLQNDVDSYSRNNAKFKCNDNEYVNENNKCSLCNQYNQNTAKCILSQQTVVSLTCDKNAVINLNSKMCNNDINCIQNEQSDCVKCSKDTNYILKNNSCTKHVIENCVLYNKNVCIKCENNYLIDNNVCVRMEQLYCKRSHGVSCEECIPSYYKSNTENSGYCLPSTFREKYLILTSNAIRTIYECQSTYGLYDNSCTLVRTFKLNNQFNKDLKTSTKLIINEYDKKNQNNFKNMKNDDLTNCEIMTTKGCVKCNEKFYLSNNKCLPCEGKCVTCYNSTYCLSCSTDLYFLNVNNECELASDLRSRCQNSMPNDVGCAICKNGYFKDKNDCVKCDPSCSTCTEISKCLTCIDNYFLTPSESYLCQSFDGLTNCIDKTKSGCKSCADEYYLNLANNRCYQCNSECQLCTSDVSCTLCKNNYILKSELCENITTVQFCVKASHNYCTQCENNKKLSEDGLSCVDDKTLFLKVGVPILVIFFVIIFGTISVILLLIYLHQRQKTKKEEAKVCIFDMKKSNVTFTNISTKICSNKKVLEFTGESDTDIDVNVESRELLCIGNKGKTPIKIQFTVKEGCDQYSIRTEPKLVTLKKNFACEFEVFITPNFSSKIEDEIACVCLDVNEGKEEVILIKIRASTKPSTRLDYHELIEDKKIGEGTFGTVYKGTYRGNLVAIKRMKFSVENCDSTKIGGTANYTNLNNKTNEMNNSNTQQTNSGTATQESTNYNTNDTSKNTTKNNTNFSMTENDEQRFEDFANEVSMLDKFRSEYIVHFYGAVFVPSKICMVTEFAQFGSLQDLMKHKKNEEVNINVRTKMLLDSSKGIEYLHTNGILHRDIKPDNILVFSLDITEKVIAKLTDFGSSRNVNLLQTNMTFTKSIGTPTYMAPEILKQEKYKKSADIYSFGVMMYECLGWCNAYPKTFFKFPWKIAEFVTSGKRLEKQDNMPTQLFDIIEKCWKHNQIERITSSKLVCELENQCVQ</sequence>
<organism evidence="9 10">
    <name type="scientific">Entamoeba invadens IP1</name>
    <dbReference type="NCBI Taxonomy" id="370355"/>
    <lineage>
        <taxon>Eukaryota</taxon>
        <taxon>Amoebozoa</taxon>
        <taxon>Evosea</taxon>
        <taxon>Archamoebae</taxon>
        <taxon>Mastigamoebida</taxon>
        <taxon>Entamoebidae</taxon>
        <taxon>Entamoeba</taxon>
    </lineage>
</organism>
<keyword evidence="1" id="KW-0723">Serine/threonine-protein kinase</keyword>
<feature type="binding site" evidence="4">
    <location>
        <position position="1442"/>
    </location>
    <ligand>
        <name>ATP</name>
        <dbReference type="ChEBI" id="CHEBI:30616"/>
    </ligand>
</feature>
<dbReference type="Gene3D" id="3.30.200.20">
    <property type="entry name" value="Phosphorylase Kinase, domain 1"/>
    <property type="match status" value="2"/>
</dbReference>
<feature type="region of interest" description="Disordered" evidence="5">
    <location>
        <begin position="1466"/>
        <end position="1509"/>
    </location>
</feature>
<dbReference type="PROSITE" id="PS00107">
    <property type="entry name" value="PROTEIN_KINASE_ATP"/>
    <property type="match status" value="1"/>
</dbReference>
<feature type="chain" id="PRO_5012542686" evidence="7">
    <location>
        <begin position="16"/>
        <end position="1745"/>
    </location>
</feature>
<keyword evidence="10" id="KW-1185">Reference proteome</keyword>
<dbReference type="InterPro" id="IPR006212">
    <property type="entry name" value="Furin_repeat"/>
</dbReference>
<dbReference type="SMART" id="SM00181">
    <property type="entry name" value="EGF"/>
    <property type="match status" value="10"/>
</dbReference>
<dbReference type="GO" id="GO:0004674">
    <property type="term" value="F:protein serine/threonine kinase activity"/>
    <property type="evidence" value="ECO:0007669"/>
    <property type="project" value="UniProtKB-KW"/>
</dbReference>
<evidence type="ECO:0000256" key="4">
    <source>
        <dbReference type="PROSITE-ProRule" id="PRU10141"/>
    </source>
</evidence>
<dbReference type="SUPFAM" id="SSF57184">
    <property type="entry name" value="Growth factor receptor domain"/>
    <property type="match status" value="8"/>
</dbReference>
<proteinExistence type="predicted"/>
<name>A0A0A1UGM8_ENTIV</name>
<dbReference type="VEuPathDB" id="AmoebaDB:EIN_507100"/>
<dbReference type="Gene3D" id="2.10.220.10">
    <property type="entry name" value="Hormone Receptor, Insulin-like Growth Factor Receptor 1, Chain A, domain 2"/>
    <property type="match status" value="4"/>
</dbReference>
<reference evidence="9 10" key="1">
    <citation type="submission" date="2012-10" db="EMBL/GenBank/DDBJ databases">
        <authorList>
            <person name="Zafar N."/>
            <person name="Inman J."/>
            <person name="Hall N."/>
            <person name="Lorenzi H."/>
            <person name="Caler E."/>
        </authorList>
    </citation>
    <scope>NUCLEOTIDE SEQUENCE [LARGE SCALE GENOMIC DNA]</scope>
    <source>
        <strain evidence="9 10">IP1</strain>
    </source>
</reference>
<dbReference type="InterPro" id="IPR008271">
    <property type="entry name" value="Ser/Thr_kinase_AS"/>
</dbReference>
<dbReference type="SMART" id="SM00261">
    <property type="entry name" value="FU"/>
    <property type="match status" value="14"/>
</dbReference>
<accession>A0A0A1UGM8</accession>
<keyword evidence="2 4" id="KW-0547">Nucleotide-binding</keyword>
<gene>
    <name evidence="9" type="ORF">EIN_507100</name>
</gene>
<keyword evidence="9" id="KW-0418">Kinase</keyword>
<keyword evidence="6" id="KW-1133">Transmembrane helix</keyword>
<keyword evidence="3 4" id="KW-0067">ATP-binding</keyword>
<dbReference type="InterPro" id="IPR000719">
    <property type="entry name" value="Prot_kinase_dom"/>
</dbReference>
<feature type="transmembrane region" description="Helical" evidence="6">
    <location>
        <begin position="1239"/>
        <end position="1264"/>
    </location>
</feature>
<dbReference type="InterPro" id="IPR009030">
    <property type="entry name" value="Growth_fac_rcpt_cys_sf"/>
</dbReference>
<dbReference type="OrthoDB" id="6051334at2759"/>
<evidence type="ECO:0000256" key="5">
    <source>
        <dbReference type="SAM" id="MobiDB-lite"/>
    </source>
</evidence>
<dbReference type="CDD" id="cd00064">
    <property type="entry name" value="FU"/>
    <property type="match status" value="1"/>
</dbReference>
<keyword evidence="9" id="KW-0808">Transferase</keyword>
<dbReference type="PANTHER" id="PTHR45756:SF1">
    <property type="entry name" value="PROTEIN KINASE DOMAIN CONTAINING PROTEIN"/>
    <property type="match status" value="1"/>
</dbReference>
<dbReference type="Pfam" id="PF07714">
    <property type="entry name" value="PK_Tyr_Ser-Thr"/>
    <property type="match status" value="1"/>
</dbReference>
<dbReference type="RefSeq" id="XP_004259610.1">
    <property type="nucleotide sequence ID" value="XM_004259562.1"/>
</dbReference>
<evidence type="ECO:0000256" key="2">
    <source>
        <dbReference type="ARBA" id="ARBA00022741"/>
    </source>
</evidence>
<keyword evidence="6" id="KW-0472">Membrane</keyword>